<keyword evidence="1" id="KW-0863">Zinc-finger</keyword>
<accession>A0A5D3CCR8</accession>
<feature type="domain" description="CCHC-type" evidence="3">
    <location>
        <begin position="242"/>
        <end position="257"/>
    </location>
</feature>
<comment type="caution">
    <text evidence="4">The sequence shown here is derived from an EMBL/GenBank/DDBJ whole genome shotgun (WGS) entry which is preliminary data.</text>
</comment>
<dbReference type="PANTHER" id="PTHR15503">
    <property type="entry name" value="LDOC1 RELATED"/>
    <property type="match status" value="1"/>
</dbReference>
<evidence type="ECO:0000313" key="4">
    <source>
        <dbReference type="EMBL" id="TYK09787.1"/>
    </source>
</evidence>
<feature type="compositionally biased region" description="Polar residues" evidence="2">
    <location>
        <begin position="170"/>
        <end position="181"/>
    </location>
</feature>
<dbReference type="InterPro" id="IPR032567">
    <property type="entry name" value="RTL1-rel"/>
</dbReference>
<keyword evidence="4" id="KW-0645">Protease</keyword>
<name>A0A5D3CCR8_CUCMM</name>
<keyword evidence="1" id="KW-0479">Metal-binding</keyword>
<feature type="compositionally biased region" description="Basic and acidic residues" evidence="2">
    <location>
        <begin position="1"/>
        <end position="18"/>
    </location>
</feature>
<dbReference type="Gene3D" id="3.10.10.10">
    <property type="entry name" value="HIV Type 1 Reverse Transcriptase, subunit A, domain 1"/>
    <property type="match status" value="1"/>
</dbReference>
<dbReference type="InterPro" id="IPR005162">
    <property type="entry name" value="Retrotrans_gag_dom"/>
</dbReference>
<dbReference type="Gene3D" id="4.10.60.10">
    <property type="entry name" value="Zinc finger, CCHC-type"/>
    <property type="match status" value="1"/>
</dbReference>
<dbReference type="GO" id="GO:0008233">
    <property type="term" value="F:peptidase activity"/>
    <property type="evidence" value="ECO:0007669"/>
    <property type="project" value="UniProtKB-KW"/>
</dbReference>
<evidence type="ECO:0000313" key="5">
    <source>
        <dbReference type="Proteomes" id="UP000321947"/>
    </source>
</evidence>
<dbReference type="PANTHER" id="PTHR15503:SF45">
    <property type="entry name" value="RNA-DIRECTED DNA POLYMERASE HOMOLOG"/>
    <property type="match status" value="1"/>
</dbReference>
<dbReference type="Pfam" id="PF03732">
    <property type="entry name" value="Retrotrans_gag"/>
    <property type="match status" value="1"/>
</dbReference>
<dbReference type="PROSITE" id="PS50158">
    <property type="entry name" value="ZF_CCHC"/>
    <property type="match status" value="1"/>
</dbReference>
<evidence type="ECO:0000256" key="2">
    <source>
        <dbReference type="SAM" id="MobiDB-lite"/>
    </source>
</evidence>
<evidence type="ECO:0000256" key="1">
    <source>
        <dbReference type="PROSITE-ProRule" id="PRU00047"/>
    </source>
</evidence>
<dbReference type="GO" id="GO:0008270">
    <property type="term" value="F:zinc ion binding"/>
    <property type="evidence" value="ECO:0007669"/>
    <property type="project" value="UniProtKB-KW"/>
</dbReference>
<sequence length="343" mass="38434">MSPRRGGREGRGARRTQPEEQPAVQAVNPTAPVTQADFAAMEKRYREMLRDALGTIDAVQQTPTAPHLALLESQRYRLVGAAEKMLGGDVNKITWEQFKESFYAKFFSAYLRYTKQQEFLNLEQDDMIVEQYDAEFDMLFRFSSDVVRDEAARTEKFVRVDMSLHERANLSKTAGSGSTSGQKRKTELQPTIAPQRNLRLGGLFQWNRQELAVGGKTLRELPACCRCGRSHGGHCLAGSGVCFRCKQPGHTSEFCPQKLLETTSNQTPTSQHGLAVCQPCKYSLFPEGGLPPPREIDFAIELELGTVPIFRASYRMAPAELKELKVQLQELLDKGFIQPSVSP</sequence>
<feature type="region of interest" description="Disordered" evidence="2">
    <location>
        <begin position="169"/>
        <end position="188"/>
    </location>
</feature>
<dbReference type="SUPFAM" id="SSF56672">
    <property type="entry name" value="DNA/RNA polymerases"/>
    <property type="match status" value="1"/>
</dbReference>
<dbReference type="AlphaFoldDB" id="A0A5D3CCR8"/>
<proteinExistence type="predicted"/>
<dbReference type="SMART" id="SM00343">
    <property type="entry name" value="ZnF_C2HC"/>
    <property type="match status" value="1"/>
</dbReference>
<dbReference type="InterPro" id="IPR001878">
    <property type="entry name" value="Znf_CCHC"/>
</dbReference>
<feature type="region of interest" description="Disordered" evidence="2">
    <location>
        <begin position="1"/>
        <end position="31"/>
    </location>
</feature>
<reference evidence="4 5" key="1">
    <citation type="submission" date="2019-08" db="EMBL/GenBank/DDBJ databases">
        <title>Draft genome sequences of two oriental melons (Cucumis melo L. var makuwa).</title>
        <authorList>
            <person name="Kwon S.-Y."/>
        </authorList>
    </citation>
    <scope>NUCLEOTIDE SEQUENCE [LARGE SCALE GENOMIC DNA]</scope>
    <source>
        <strain evidence="5">cv. Chang Bougi</strain>
        <tissue evidence="4">Leaf</tissue>
    </source>
</reference>
<dbReference type="Proteomes" id="UP000321947">
    <property type="component" value="Unassembled WGS sequence"/>
</dbReference>
<dbReference type="EMBL" id="SSTD01011467">
    <property type="protein sequence ID" value="TYK09787.1"/>
    <property type="molecule type" value="Genomic_DNA"/>
</dbReference>
<keyword evidence="4" id="KW-0378">Hydrolase</keyword>
<evidence type="ECO:0000259" key="3">
    <source>
        <dbReference type="PROSITE" id="PS50158"/>
    </source>
</evidence>
<protein>
    <submittedName>
        <fullName evidence="4">Gag-protease polyprotein</fullName>
    </submittedName>
</protein>
<gene>
    <name evidence="4" type="ORF">E5676_scaffold127G00780</name>
</gene>
<keyword evidence="1" id="KW-0862">Zinc</keyword>
<organism evidence="4 5">
    <name type="scientific">Cucumis melo var. makuwa</name>
    <name type="common">Oriental melon</name>
    <dbReference type="NCBI Taxonomy" id="1194695"/>
    <lineage>
        <taxon>Eukaryota</taxon>
        <taxon>Viridiplantae</taxon>
        <taxon>Streptophyta</taxon>
        <taxon>Embryophyta</taxon>
        <taxon>Tracheophyta</taxon>
        <taxon>Spermatophyta</taxon>
        <taxon>Magnoliopsida</taxon>
        <taxon>eudicotyledons</taxon>
        <taxon>Gunneridae</taxon>
        <taxon>Pentapetalae</taxon>
        <taxon>rosids</taxon>
        <taxon>fabids</taxon>
        <taxon>Cucurbitales</taxon>
        <taxon>Cucurbitaceae</taxon>
        <taxon>Benincaseae</taxon>
        <taxon>Cucumis</taxon>
    </lineage>
</organism>
<dbReference type="GO" id="GO:0006508">
    <property type="term" value="P:proteolysis"/>
    <property type="evidence" value="ECO:0007669"/>
    <property type="project" value="UniProtKB-KW"/>
</dbReference>
<dbReference type="InterPro" id="IPR043502">
    <property type="entry name" value="DNA/RNA_pol_sf"/>
</dbReference>
<dbReference type="GO" id="GO:0003676">
    <property type="term" value="F:nucleic acid binding"/>
    <property type="evidence" value="ECO:0007669"/>
    <property type="project" value="InterPro"/>
</dbReference>